<proteinExistence type="predicted"/>
<evidence type="ECO:0000313" key="1">
    <source>
        <dbReference type="EMBL" id="KEZ76261.1"/>
    </source>
</evidence>
<evidence type="ECO:0008006" key="3">
    <source>
        <dbReference type="Google" id="ProtNLM"/>
    </source>
</evidence>
<evidence type="ECO:0000313" key="2">
    <source>
        <dbReference type="Proteomes" id="UP000028302"/>
    </source>
</evidence>
<dbReference type="AlphaFoldDB" id="A0A084IHS7"/>
<comment type="caution">
    <text evidence="1">The sequence shown here is derived from an EMBL/GenBank/DDBJ whole genome shotgun (WGS) entry which is preliminary data.</text>
</comment>
<protein>
    <recommendedName>
        <fullName evidence="3">Acetyltransferase</fullName>
    </recommendedName>
</protein>
<keyword evidence="2" id="KW-1185">Reference proteome</keyword>
<dbReference type="RefSeq" id="WP_037340377.1">
    <property type="nucleotide sequence ID" value="NZ_APNK01000034.1"/>
</dbReference>
<name>A0A084IHS7_SALHC</name>
<dbReference type="EMBL" id="APNK01000034">
    <property type="protein sequence ID" value="KEZ76261.1"/>
    <property type="molecule type" value="Genomic_DNA"/>
</dbReference>
<gene>
    <name evidence="1" type="ORF">C41B8_15677</name>
</gene>
<reference evidence="1 2" key="1">
    <citation type="submission" date="2013-03" db="EMBL/GenBank/DDBJ databases">
        <title>Salinisphaera hydrothermalis C41B8 Genome Sequencing.</title>
        <authorList>
            <person name="Li C."/>
            <person name="Lai Q."/>
            <person name="Shao Z."/>
        </authorList>
    </citation>
    <scope>NUCLEOTIDE SEQUENCE [LARGE SCALE GENOMIC DNA]</scope>
    <source>
        <strain evidence="1 2">C41B8</strain>
    </source>
</reference>
<sequence>MTQTEADALAERVRAACIEAARQGYEEAAIAGLCGEGALEAALGALERLDLKPLTHSTGDGLNDPLA</sequence>
<organism evidence="1 2">
    <name type="scientific">Salinisphaera hydrothermalis (strain C41B8)</name>
    <dbReference type="NCBI Taxonomy" id="1304275"/>
    <lineage>
        <taxon>Bacteria</taxon>
        <taxon>Pseudomonadati</taxon>
        <taxon>Pseudomonadota</taxon>
        <taxon>Gammaproteobacteria</taxon>
        <taxon>Salinisphaerales</taxon>
        <taxon>Salinisphaeraceae</taxon>
        <taxon>Salinisphaera</taxon>
    </lineage>
</organism>
<accession>A0A084IHS7</accession>
<dbReference type="Proteomes" id="UP000028302">
    <property type="component" value="Unassembled WGS sequence"/>
</dbReference>